<accession>A0A433WBV2</accession>
<evidence type="ECO:0000313" key="1">
    <source>
        <dbReference type="EMBL" id="NSL88034.1"/>
    </source>
</evidence>
<gene>
    <name evidence="1" type="ORF">ECE50_014400</name>
</gene>
<sequence>MRIILTCLLLFSGCIIARGQSLAELERQLDSLLNKQQKSEVVVAVAYGNNPAYGSKTTNVELPIVMKTFLSPSVTWYHKSGFYAGAAGYYLFNTEKNPWFECDLTAGYDYTKNRKFLTGISYTRYFFADSTDIPETPIKNELFAYFLYRQWWLQPSISLDYGWGHDVNEGYRREQHLRGNDFNIIAAVRHPFIFNTVFGKADGLLLTPSIAFTMGTANYFSQLKAFQYISRSPKMRKEKIRRTRELYFEDHTGFEPRAVDITLNAAYLLGRFTFSPAFTVFKPLAGEDLSVMSYFTARLAYNF</sequence>
<dbReference type="RefSeq" id="WP_127043503.1">
    <property type="nucleotide sequence ID" value="NZ_JAABOK010000027.1"/>
</dbReference>
<keyword evidence="2" id="KW-1185">Reference proteome</keyword>
<name>A0A433WBV2_9BACT</name>
<dbReference type="AlphaFoldDB" id="A0A433WBV2"/>
<organism evidence="1 2">
    <name type="scientific">Chitinophaga solisilvae</name>
    <dbReference type="NCBI Taxonomy" id="1233460"/>
    <lineage>
        <taxon>Bacteria</taxon>
        <taxon>Pseudomonadati</taxon>
        <taxon>Bacteroidota</taxon>
        <taxon>Chitinophagia</taxon>
        <taxon>Chitinophagales</taxon>
        <taxon>Chitinophagaceae</taxon>
        <taxon>Chitinophaga</taxon>
    </lineage>
</organism>
<dbReference type="Proteomes" id="UP000281028">
    <property type="component" value="Unassembled WGS sequence"/>
</dbReference>
<comment type="caution">
    <text evidence="1">The sequence shown here is derived from an EMBL/GenBank/DDBJ whole genome shotgun (WGS) entry which is preliminary data.</text>
</comment>
<proteinExistence type="predicted"/>
<evidence type="ECO:0000313" key="2">
    <source>
        <dbReference type="Proteomes" id="UP000281028"/>
    </source>
</evidence>
<dbReference type="EMBL" id="RIAR02000001">
    <property type="protein sequence ID" value="NSL88034.1"/>
    <property type="molecule type" value="Genomic_DNA"/>
</dbReference>
<protein>
    <submittedName>
        <fullName evidence="1">Uncharacterized protein</fullName>
    </submittedName>
</protein>
<dbReference type="OrthoDB" id="871919at2"/>
<reference evidence="1" key="1">
    <citation type="submission" date="2020-05" db="EMBL/GenBank/DDBJ databases">
        <title>Chitinophaga laudate sp. nov., isolated from a tropical peat swamp.</title>
        <authorList>
            <person name="Goh C.B.S."/>
            <person name="Lee M.S."/>
            <person name="Parimannan S."/>
            <person name="Pasbakhsh P."/>
            <person name="Yule C.M."/>
            <person name="Rajandas H."/>
            <person name="Loke S."/>
            <person name="Croft L."/>
            <person name="Tan J.B.L."/>
        </authorList>
    </citation>
    <scope>NUCLEOTIDE SEQUENCE</scope>
    <source>
        <strain evidence="1">Mgbs1</strain>
    </source>
</reference>